<reference evidence="1" key="1">
    <citation type="submission" date="2015-08" db="EMBL/GenBank/DDBJ databases">
        <title>Partial sequence of psychrophilic Colwellia sp.</title>
        <authorList>
            <person name="Pankowski J.A."/>
            <person name="Leong J.S."/>
            <person name="Nano F.E."/>
        </authorList>
    </citation>
    <scope>NUCLEOTIDE SEQUENCE</scope>
    <source>
        <strain evidence="1">C1</strain>
    </source>
</reference>
<protein>
    <submittedName>
        <fullName evidence="1">Glycine-rich cell wall structural protein</fullName>
    </submittedName>
</protein>
<proteinExistence type="predicted"/>
<name>A0A0P0LXU5_9GAMM</name>
<dbReference type="EMBL" id="KT428295">
    <property type="protein sequence ID" value="ALK44315.1"/>
    <property type="molecule type" value="Genomic_DNA"/>
</dbReference>
<sequence length="500" mass="56186">MAIMAMGIIKKINITTPCLATLLIGLILPTSVLAGDWQLKPNLNLDETFTDNIALTSVDNTSSFVTQTIAGLDAEYQSSLTTLNLSGTQIYALYSHDSELNNDFRTLNTYVQHFFWSGGPMLTASVNVANISRNNASNEFADLVSGETVEQKNYSTGLQYNFGNSSYSVTSSINYNITRAEDNIGDNNGFITQLSSENGNNARHLYWQLSADYTKRKQKNTQNEGENHTVEALLGAITSWNLNPFVRYYDENIQGTGVNQNLNSTSSWGPGIRWLATPHIIIDLSYNFIADETISDDYLDTSIQWEPSARTSLTFGYSQRFFGDSYNLNFQHKTKRLTNTITYDESLEVFDRNSFQEGTSDDIELVQSNEFSLNKRFNWSSQLQFSRTAFGLNISANERTSLETNLVDNTLGANISVTRVISPKSNLSLSAAFNYSIYDKDNPAGSLQENYYRTVSANFTRNLAYSLSCNFTVQHVNRDSTIDRFSYNELRAIINITKEF</sequence>
<accession>A0A0P0LXU5</accession>
<dbReference type="NCBIfam" id="TIGR03016">
    <property type="entry name" value="pepcterm_hypo_1"/>
    <property type="match status" value="1"/>
</dbReference>
<dbReference type="AlphaFoldDB" id="A0A0P0LXU5"/>
<evidence type="ECO:0000313" key="1">
    <source>
        <dbReference type="EMBL" id="ALK44315.1"/>
    </source>
</evidence>
<organism evidence="1">
    <name type="scientific">Colwellia sp. C1</name>
    <dbReference type="NCBI Taxonomy" id="1737566"/>
    <lineage>
        <taxon>Bacteria</taxon>
        <taxon>Pseudomonadati</taxon>
        <taxon>Pseudomonadota</taxon>
        <taxon>Gammaproteobacteria</taxon>
        <taxon>Alteromonadales</taxon>
        <taxon>Colwelliaceae</taxon>
        <taxon>Colwellia</taxon>
    </lineage>
</organism>
<dbReference type="InterPro" id="IPR017467">
    <property type="entry name" value="CHP03016_PEP-CTERM"/>
</dbReference>